<keyword evidence="11" id="KW-0520">NAD</keyword>
<keyword evidence="19" id="KW-1185">Reference proteome</keyword>
<reference evidence="19" key="2">
    <citation type="submission" date="2015-01" db="EMBL/GenBank/DDBJ databases">
        <title>Evolutionary Origins and Diversification of the Mycorrhizal Mutualists.</title>
        <authorList>
            <consortium name="DOE Joint Genome Institute"/>
            <consortium name="Mycorrhizal Genomics Consortium"/>
            <person name="Kohler A."/>
            <person name="Kuo A."/>
            <person name="Nagy L.G."/>
            <person name="Floudas D."/>
            <person name="Copeland A."/>
            <person name="Barry K.W."/>
            <person name="Cichocki N."/>
            <person name="Veneault-Fourrey C."/>
            <person name="LaButti K."/>
            <person name="Lindquist E.A."/>
            <person name="Lipzen A."/>
            <person name="Lundell T."/>
            <person name="Morin E."/>
            <person name="Murat C."/>
            <person name="Riley R."/>
            <person name="Ohm R."/>
            <person name="Sun H."/>
            <person name="Tunlid A."/>
            <person name="Henrissat B."/>
            <person name="Grigoriev I.V."/>
            <person name="Hibbett D.S."/>
            <person name="Martin F."/>
        </authorList>
    </citation>
    <scope>NUCLEOTIDE SEQUENCE [LARGE SCALE GENOMIC DNA]</scope>
    <source>
        <strain evidence="19">MAFF 305830</strain>
    </source>
</reference>
<dbReference type="STRING" id="933852.A0A0C3AIW3"/>
<feature type="non-terminal residue" evidence="18">
    <location>
        <position position="1"/>
    </location>
</feature>
<reference evidence="18 19" key="1">
    <citation type="submission" date="2014-04" db="EMBL/GenBank/DDBJ databases">
        <authorList>
            <consortium name="DOE Joint Genome Institute"/>
            <person name="Kuo A."/>
            <person name="Zuccaro A."/>
            <person name="Kohler A."/>
            <person name="Nagy L.G."/>
            <person name="Floudas D."/>
            <person name="Copeland A."/>
            <person name="Barry K.W."/>
            <person name="Cichocki N."/>
            <person name="Veneault-Fourrey C."/>
            <person name="LaButti K."/>
            <person name="Lindquist E.A."/>
            <person name="Lipzen A."/>
            <person name="Lundell T."/>
            <person name="Morin E."/>
            <person name="Murat C."/>
            <person name="Sun H."/>
            <person name="Tunlid A."/>
            <person name="Henrissat B."/>
            <person name="Grigoriev I.V."/>
            <person name="Hibbett D.S."/>
            <person name="Martin F."/>
            <person name="Nordberg H.P."/>
            <person name="Cantor M.N."/>
            <person name="Hua S.X."/>
        </authorList>
    </citation>
    <scope>NUCLEOTIDE SEQUENCE [LARGE SCALE GENOMIC DNA]</scope>
    <source>
        <strain evidence="18 19">MAFF 305830</strain>
    </source>
</reference>
<keyword evidence="5" id="KW-0679">Respiratory chain</keyword>
<evidence type="ECO:0000259" key="17">
    <source>
        <dbReference type="Pfam" id="PF06455"/>
    </source>
</evidence>
<dbReference type="AlphaFoldDB" id="A0A0C3AIW3"/>
<evidence type="ECO:0000256" key="14">
    <source>
        <dbReference type="ARBA" id="ARBA00023136"/>
    </source>
</evidence>
<keyword evidence="7" id="KW-0999">Mitochondrion inner membrane</keyword>
<evidence type="ECO:0000256" key="5">
    <source>
        <dbReference type="ARBA" id="ARBA00022660"/>
    </source>
</evidence>
<dbReference type="EMBL" id="KN824493">
    <property type="protein sequence ID" value="KIM19994.1"/>
    <property type="molecule type" value="Genomic_DNA"/>
</dbReference>
<evidence type="ECO:0000256" key="4">
    <source>
        <dbReference type="ARBA" id="ARBA00022448"/>
    </source>
</evidence>
<keyword evidence="10 16" id="KW-1133">Transmembrane helix</keyword>
<dbReference type="GO" id="GO:0005743">
    <property type="term" value="C:mitochondrial inner membrane"/>
    <property type="evidence" value="ECO:0007669"/>
    <property type="project" value="UniProtKB-SubCell"/>
</dbReference>
<evidence type="ECO:0000256" key="12">
    <source>
        <dbReference type="ARBA" id="ARBA00023075"/>
    </source>
</evidence>
<gene>
    <name evidence="18" type="ORF">M408DRAFT_82711</name>
</gene>
<evidence type="ECO:0000256" key="10">
    <source>
        <dbReference type="ARBA" id="ARBA00022989"/>
    </source>
</evidence>
<name>A0A0C3AIW3_SERVB</name>
<evidence type="ECO:0000256" key="11">
    <source>
        <dbReference type="ARBA" id="ARBA00023027"/>
    </source>
</evidence>
<evidence type="ECO:0000256" key="1">
    <source>
        <dbReference type="ARBA" id="ARBA00004448"/>
    </source>
</evidence>
<evidence type="ECO:0000256" key="3">
    <source>
        <dbReference type="ARBA" id="ARBA00021096"/>
    </source>
</evidence>
<accession>A0A0C3AIW3</accession>
<comment type="subcellular location">
    <subcellularLocation>
        <location evidence="1">Mitochondrion inner membrane</location>
        <topology evidence="1">Multi-pass membrane protein</topology>
    </subcellularLocation>
</comment>
<dbReference type="GO" id="GO:0042773">
    <property type="term" value="P:ATP synthesis coupled electron transport"/>
    <property type="evidence" value="ECO:0007669"/>
    <property type="project" value="InterPro"/>
</dbReference>
<evidence type="ECO:0000256" key="7">
    <source>
        <dbReference type="ARBA" id="ARBA00022792"/>
    </source>
</evidence>
<evidence type="ECO:0000256" key="6">
    <source>
        <dbReference type="ARBA" id="ARBA00022692"/>
    </source>
</evidence>
<feature type="transmembrane region" description="Helical" evidence="16">
    <location>
        <begin position="159"/>
        <end position="179"/>
    </location>
</feature>
<evidence type="ECO:0000256" key="13">
    <source>
        <dbReference type="ARBA" id="ARBA00023128"/>
    </source>
</evidence>
<feature type="transmembrane region" description="Helical" evidence="16">
    <location>
        <begin position="55"/>
        <end position="79"/>
    </location>
</feature>
<dbReference type="GO" id="GO:0015990">
    <property type="term" value="P:electron transport coupled proton transport"/>
    <property type="evidence" value="ECO:0007669"/>
    <property type="project" value="TreeGrafter"/>
</dbReference>
<proteinExistence type="predicted"/>
<dbReference type="Pfam" id="PF06455">
    <property type="entry name" value="NADH5_C"/>
    <property type="match status" value="1"/>
</dbReference>
<evidence type="ECO:0000256" key="15">
    <source>
        <dbReference type="ARBA" id="ARBA00049551"/>
    </source>
</evidence>
<keyword evidence="8" id="KW-1278">Translocase</keyword>
<dbReference type="InterPro" id="IPR003945">
    <property type="entry name" value="NU5C-like"/>
</dbReference>
<keyword evidence="9" id="KW-0249">Electron transport</keyword>
<evidence type="ECO:0000313" key="18">
    <source>
        <dbReference type="EMBL" id="KIM19994.1"/>
    </source>
</evidence>
<dbReference type="GO" id="GO:0008137">
    <property type="term" value="F:NADH dehydrogenase (ubiquinone) activity"/>
    <property type="evidence" value="ECO:0007669"/>
    <property type="project" value="UniProtKB-EC"/>
</dbReference>
<comment type="catalytic activity">
    <reaction evidence="15">
        <text>a ubiquinone + NADH + 5 H(+)(in) = a ubiquinol + NAD(+) + 4 H(+)(out)</text>
        <dbReference type="Rhea" id="RHEA:29091"/>
        <dbReference type="Rhea" id="RHEA-COMP:9565"/>
        <dbReference type="Rhea" id="RHEA-COMP:9566"/>
        <dbReference type="ChEBI" id="CHEBI:15378"/>
        <dbReference type="ChEBI" id="CHEBI:16389"/>
        <dbReference type="ChEBI" id="CHEBI:17976"/>
        <dbReference type="ChEBI" id="CHEBI:57540"/>
        <dbReference type="ChEBI" id="CHEBI:57945"/>
        <dbReference type="EC" id="7.1.1.2"/>
    </reaction>
</comment>
<keyword evidence="4" id="KW-0813">Transport</keyword>
<keyword evidence="12" id="KW-0830">Ubiquinone</keyword>
<dbReference type="PANTHER" id="PTHR42829">
    <property type="entry name" value="NADH-UBIQUINONE OXIDOREDUCTASE CHAIN 5"/>
    <property type="match status" value="1"/>
</dbReference>
<dbReference type="HOGENOM" id="CLU_114622_0_0_1"/>
<evidence type="ECO:0000256" key="16">
    <source>
        <dbReference type="SAM" id="Phobius"/>
    </source>
</evidence>
<dbReference type="GO" id="GO:0003954">
    <property type="term" value="F:NADH dehydrogenase activity"/>
    <property type="evidence" value="ECO:0007669"/>
    <property type="project" value="TreeGrafter"/>
</dbReference>
<dbReference type="PANTHER" id="PTHR42829:SF2">
    <property type="entry name" value="NADH-UBIQUINONE OXIDOREDUCTASE CHAIN 5"/>
    <property type="match status" value="1"/>
</dbReference>
<sequence length="187" mass="20780">IPLTFLAICSIFLGYITSEAFVGIGSDFFGNSIFIHPDHVSIVEAEFALPIFVKLAPAILTVIGAFAAVLLYLVFPNFLFKLTNNSFGRSLYVFFNGKYLLDIILNSYLIRGGMSLGYTLSKYLDRGAFEYLGPNGLTMLNNNLSARLNKLDDGIITNYASYMIVSILVINILLFSYFISGNFNIFN</sequence>
<feature type="domain" description="NADH dehydrogenase subunit 5 C-terminal" evidence="17">
    <location>
        <begin position="47"/>
        <end position="173"/>
    </location>
</feature>
<feature type="transmembrane region" description="Helical" evidence="16">
    <location>
        <begin position="91"/>
        <end position="110"/>
    </location>
</feature>
<dbReference type="OrthoDB" id="2686308at2759"/>
<dbReference type="Gene3D" id="1.20.5.2700">
    <property type="match status" value="1"/>
</dbReference>
<evidence type="ECO:0000256" key="2">
    <source>
        <dbReference type="ARBA" id="ARBA00012944"/>
    </source>
</evidence>
<organism evidence="18 19">
    <name type="scientific">Serendipita vermifera MAFF 305830</name>
    <dbReference type="NCBI Taxonomy" id="933852"/>
    <lineage>
        <taxon>Eukaryota</taxon>
        <taxon>Fungi</taxon>
        <taxon>Dikarya</taxon>
        <taxon>Basidiomycota</taxon>
        <taxon>Agaricomycotina</taxon>
        <taxon>Agaricomycetes</taxon>
        <taxon>Sebacinales</taxon>
        <taxon>Serendipitaceae</taxon>
        <taxon>Serendipita</taxon>
    </lineage>
</organism>
<dbReference type="EC" id="7.1.1.2" evidence="2"/>
<dbReference type="InterPro" id="IPR010934">
    <property type="entry name" value="NADH_DH_su5_C"/>
</dbReference>
<evidence type="ECO:0000256" key="9">
    <source>
        <dbReference type="ARBA" id="ARBA00022982"/>
    </source>
</evidence>
<keyword evidence="13" id="KW-0496">Mitochondrion</keyword>
<dbReference type="Proteomes" id="UP000054097">
    <property type="component" value="Unassembled WGS sequence"/>
</dbReference>
<keyword evidence="14 16" id="KW-0472">Membrane</keyword>
<protein>
    <recommendedName>
        <fullName evidence="3">NADH-ubiquinone oxidoreductase chain 5</fullName>
        <ecNumber evidence="2">7.1.1.2</ecNumber>
    </recommendedName>
</protein>
<evidence type="ECO:0000313" key="19">
    <source>
        <dbReference type="Proteomes" id="UP000054097"/>
    </source>
</evidence>
<evidence type="ECO:0000256" key="8">
    <source>
        <dbReference type="ARBA" id="ARBA00022967"/>
    </source>
</evidence>
<keyword evidence="6 16" id="KW-0812">Transmembrane</keyword>